<name>A0A1B1B3V3_9ACTN</name>
<evidence type="ECO:0000256" key="6">
    <source>
        <dbReference type="ARBA" id="ARBA00023136"/>
    </source>
</evidence>
<feature type="transmembrane region" description="Helical" evidence="7">
    <location>
        <begin position="177"/>
        <end position="196"/>
    </location>
</feature>
<dbReference type="InterPro" id="IPR011701">
    <property type="entry name" value="MFS"/>
</dbReference>
<organism evidence="8 10">
    <name type="scientific">Streptomyces griseochromogenes</name>
    <dbReference type="NCBI Taxonomy" id="68214"/>
    <lineage>
        <taxon>Bacteria</taxon>
        <taxon>Bacillati</taxon>
        <taxon>Actinomycetota</taxon>
        <taxon>Actinomycetes</taxon>
        <taxon>Kitasatosporales</taxon>
        <taxon>Streptomycetaceae</taxon>
        <taxon>Streptomyces</taxon>
    </lineage>
</organism>
<dbReference type="OrthoDB" id="6803299at2"/>
<dbReference type="Proteomes" id="UP000092659">
    <property type="component" value="Chromosome"/>
</dbReference>
<proteinExistence type="predicted"/>
<evidence type="ECO:0000256" key="2">
    <source>
        <dbReference type="ARBA" id="ARBA00022448"/>
    </source>
</evidence>
<dbReference type="SUPFAM" id="SSF103473">
    <property type="entry name" value="MFS general substrate transporter"/>
    <property type="match status" value="1"/>
</dbReference>
<feature type="transmembrane region" description="Helical" evidence="7">
    <location>
        <begin position="350"/>
        <end position="375"/>
    </location>
</feature>
<keyword evidence="11" id="KW-1185">Reference proteome</keyword>
<evidence type="ECO:0000313" key="8">
    <source>
        <dbReference type="EMBL" id="ANP53484.1"/>
    </source>
</evidence>
<feature type="transmembrane region" description="Helical" evidence="7">
    <location>
        <begin position="217"/>
        <end position="244"/>
    </location>
</feature>
<dbReference type="STRING" id="68214.AVL59_31635"/>
<dbReference type="Proteomes" id="UP001519309">
    <property type="component" value="Unassembled WGS sequence"/>
</dbReference>
<reference evidence="9 11" key="2">
    <citation type="submission" date="2021-03" db="EMBL/GenBank/DDBJ databases">
        <title>Genomic Encyclopedia of Type Strains, Phase IV (KMG-IV): sequencing the most valuable type-strain genomes for metagenomic binning, comparative biology and taxonomic classification.</title>
        <authorList>
            <person name="Goeker M."/>
        </authorList>
    </citation>
    <scope>NUCLEOTIDE SEQUENCE [LARGE SCALE GENOMIC DNA]</scope>
    <source>
        <strain evidence="9 11">DSM 40499</strain>
    </source>
</reference>
<feature type="transmembrane region" description="Helical" evidence="7">
    <location>
        <begin position="52"/>
        <end position="70"/>
    </location>
</feature>
<feature type="transmembrane region" description="Helical" evidence="7">
    <location>
        <begin position="381"/>
        <end position="399"/>
    </location>
</feature>
<dbReference type="GO" id="GO:0022857">
    <property type="term" value="F:transmembrane transporter activity"/>
    <property type="evidence" value="ECO:0007669"/>
    <property type="project" value="InterPro"/>
</dbReference>
<keyword evidence="2" id="KW-0813">Transport</keyword>
<dbReference type="EMBL" id="JAGGLP010000023">
    <property type="protein sequence ID" value="MBP2054689.1"/>
    <property type="molecule type" value="Genomic_DNA"/>
</dbReference>
<dbReference type="Gene3D" id="1.20.1250.20">
    <property type="entry name" value="MFS general substrate transporter like domains"/>
    <property type="match status" value="1"/>
</dbReference>
<dbReference type="InterPro" id="IPR036259">
    <property type="entry name" value="MFS_trans_sf"/>
</dbReference>
<dbReference type="EMBL" id="CP016279">
    <property type="protein sequence ID" value="ANP53484.1"/>
    <property type="molecule type" value="Genomic_DNA"/>
</dbReference>
<evidence type="ECO:0000313" key="11">
    <source>
        <dbReference type="Proteomes" id="UP001519309"/>
    </source>
</evidence>
<gene>
    <name evidence="8" type="ORF">AVL59_31635</name>
    <name evidence="9" type="ORF">J2Z21_007699</name>
</gene>
<evidence type="ECO:0000313" key="10">
    <source>
        <dbReference type="Proteomes" id="UP000092659"/>
    </source>
</evidence>
<evidence type="ECO:0000256" key="4">
    <source>
        <dbReference type="ARBA" id="ARBA00022692"/>
    </source>
</evidence>
<evidence type="ECO:0000256" key="5">
    <source>
        <dbReference type="ARBA" id="ARBA00022989"/>
    </source>
</evidence>
<dbReference type="RefSeq" id="WP_067311352.1">
    <property type="nucleotide sequence ID" value="NZ_CP016279.1"/>
</dbReference>
<keyword evidence="3" id="KW-1003">Cell membrane</keyword>
<dbReference type="PANTHER" id="PTHR23517:SF2">
    <property type="entry name" value="MULTIDRUG RESISTANCE PROTEIN MDTH"/>
    <property type="match status" value="1"/>
</dbReference>
<feature type="transmembrane region" description="Helical" evidence="7">
    <location>
        <begin position="310"/>
        <end position="329"/>
    </location>
</feature>
<feature type="transmembrane region" description="Helical" evidence="7">
    <location>
        <begin position="250"/>
        <end position="273"/>
    </location>
</feature>
<keyword evidence="6 7" id="KW-0472">Membrane</keyword>
<sequence length="424" mass="43050">MTGRGLRGYVPPGPAGRRLAVISFIDSAGTGLYLAGSAVFAVLHVGLSDSQFGWAMAAAGAVGLVAGIPLGRLGDRVGPRRLLVALQLWRAVWFSALGFAGDVYSFTVIACCLALAEAAVSPLTQVVVAGAVGEAHRVRTMAILRTLRNAGFSIGALGAAPLLAAGTVWAFRSVVLGDAASFVIAAVVLARLRLAAHVPAPPSEGGVLKALAGVRDLPYLGLAGLNSVLILHMTLLSVGIPLWVVSGTDAPVGVVAVLTTVNTLMAVTLQVPLSRRAEDEAGARRCLVGAGVALAVCCAALAAAGTVGRWPAVALLVVAMAGMTFGEMLQSAGAWELSYRHAPGERRAEYLSVFNLGFSVQEIAGPVLFTGVVIALGGWGWLALGALFCLAAALVRPVAGRLAASRAAAVPAQADVTESEPASS</sequence>
<dbReference type="Pfam" id="PF07690">
    <property type="entry name" value="MFS_1"/>
    <property type="match status" value="1"/>
</dbReference>
<dbReference type="KEGG" id="sgs:AVL59_31635"/>
<dbReference type="InterPro" id="IPR050171">
    <property type="entry name" value="MFS_Transporters"/>
</dbReference>
<comment type="subcellular location">
    <subcellularLocation>
        <location evidence="1">Cell membrane</location>
        <topology evidence="1">Multi-pass membrane protein</topology>
    </subcellularLocation>
</comment>
<dbReference type="GO" id="GO:0005886">
    <property type="term" value="C:plasma membrane"/>
    <property type="evidence" value="ECO:0007669"/>
    <property type="project" value="UniProtKB-SubCell"/>
</dbReference>
<keyword evidence="4 7" id="KW-0812">Transmembrane</keyword>
<protein>
    <submittedName>
        <fullName evidence="9">MFS family permease</fullName>
    </submittedName>
</protein>
<dbReference type="AlphaFoldDB" id="A0A1B1B3V3"/>
<evidence type="ECO:0000256" key="7">
    <source>
        <dbReference type="SAM" id="Phobius"/>
    </source>
</evidence>
<evidence type="ECO:0000313" key="9">
    <source>
        <dbReference type="EMBL" id="MBP2054689.1"/>
    </source>
</evidence>
<evidence type="ECO:0000256" key="1">
    <source>
        <dbReference type="ARBA" id="ARBA00004651"/>
    </source>
</evidence>
<dbReference type="PANTHER" id="PTHR23517">
    <property type="entry name" value="RESISTANCE PROTEIN MDTM, PUTATIVE-RELATED-RELATED"/>
    <property type="match status" value="1"/>
</dbReference>
<keyword evidence="5 7" id="KW-1133">Transmembrane helix</keyword>
<reference evidence="8 10" key="1">
    <citation type="submission" date="2016-06" db="EMBL/GenBank/DDBJ databases">
        <title>Complete genome sequence of Streptomyces griseochromogenes ATCC 14511, the Blasticidin S producer.</title>
        <authorList>
            <person name="Wu L."/>
        </authorList>
    </citation>
    <scope>NUCLEOTIDE SEQUENCE [LARGE SCALE GENOMIC DNA]</scope>
    <source>
        <strain evidence="8 10">ATCC 14511</strain>
    </source>
</reference>
<accession>A0A1B1B3V3</accession>
<evidence type="ECO:0000256" key="3">
    <source>
        <dbReference type="ARBA" id="ARBA00022475"/>
    </source>
</evidence>
<feature type="transmembrane region" description="Helical" evidence="7">
    <location>
        <begin position="21"/>
        <end position="46"/>
    </location>
</feature>
<feature type="transmembrane region" description="Helical" evidence="7">
    <location>
        <begin position="285"/>
        <end position="304"/>
    </location>
</feature>